<dbReference type="InterPro" id="IPR029056">
    <property type="entry name" value="Ribokinase-like"/>
</dbReference>
<keyword evidence="4" id="KW-0418">Kinase</keyword>
<dbReference type="GO" id="GO:0008972">
    <property type="term" value="F:phosphomethylpyrimidine kinase activity"/>
    <property type="evidence" value="ECO:0007669"/>
    <property type="project" value="InterPro"/>
</dbReference>
<dbReference type="PANTHER" id="PTHR20858:SF17">
    <property type="entry name" value="HYDROXYMETHYLPYRIMIDINE_PHOSPHOMETHYLPYRIMIDINE KINASE THI20-RELATED"/>
    <property type="match status" value="1"/>
</dbReference>
<dbReference type="Pfam" id="PF08543">
    <property type="entry name" value="Phos_pyr_kin"/>
    <property type="match status" value="1"/>
</dbReference>
<comment type="caution">
    <text evidence="4">The sequence shown here is derived from an EMBL/GenBank/DDBJ whole genome shotgun (WGS) entry which is preliminary data.</text>
</comment>
<dbReference type="Proteomes" id="UP000280825">
    <property type="component" value="Unassembled WGS sequence"/>
</dbReference>
<dbReference type="EC" id="2.7.1.49" evidence="2"/>
<keyword evidence="4" id="KW-0808">Transferase</keyword>
<dbReference type="Gene3D" id="3.40.1190.20">
    <property type="match status" value="1"/>
</dbReference>
<feature type="domain" description="Pyridoxamine kinase/Phosphomethylpyrimidine kinase" evidence="3">
    <location>
        <begin position="15"/>
        <end position="249"/>
    </location>
</feature>
<evidence type="ECO:0000256" key="1">
    <source>
        <dbReference type="ARBA" id="ARBA00004948"/>
    </source>
</evidence>
<dbReference type="SUPFAM" id="SSF53613">
    <property type="entry name" value="Ribokinase-like"/>
    <property type="match status" value="1"/>
</dbReference>
<dbReference type="InterPro" id="IPR004399">
    <property type="entry name" value="HMP/HMP-P_kinase_dom"/>
</dbReference>
<accession>A0A3S0V056</accession>
<evidence type="ECO:0000256" key="2">
    <source>
        <dbReference type="ARBA" id="ARBA00012135"/>
    </source>
</evidence>
<protein>
    <recommendedName>
        <fullName evidence="2">hydroxymethylpyrimidine kinase</fullName>
        <ecNumber evidence="2">2.7.1.49</ecNumber>
    </recommendedName>
</protein>
<dbReference type="GO" id="GO:0005829">
    <property type="term" value="C:cytosol"/>
    <property type="evidence" value="ECO:0007669"/>
    <property type="project" value="TreeGrafter"/>
</dbReference>
<dbReference type="GO" id="GO:0009228">
    <property type="term" value="P:thiamine biosynthetic process"/>
    <property type="evidence" value="ECO:0007669"/>
    <property type="project" value="InterPro"/>
</dbReference>
<evidence type="ECO:0000313" key="5">
    <source>
        <dbReference type="Proteomes" id="UP000280825"/>
    </source>
</evidence>
<organism evidence="4 5">
    <name type="scientific">Flavobacterium bomense</name>
    <dbReference type="NCBI Taxonomy" id="2497483"/>
    <lineage>
        <taxon>Bacteria</taxon>
        <taxon>Pseudomonadati</taxon>
        <taxon>Bacteroidota</taxon>
        <taxon>Flavobacteriia</taxon>
        <taxon>Flavobacteriales</taxon>
        <taxon>Flavobacteriaceae</taxon>
        <taxon>Flavobacterium</taxon>
    </lineage>
</organism>
<keyword evidence="5" id="KW-1185">Reference proteome</keyword>
<gene>
    <name evidence="4" type="ORF">EKL98_00270</name>
</gene>
<dbReference type="PANTHER" id="PTHR20858">
    <property type="entry name" value="PHOSPHOMETHYLPYRIMIDINE KINASE"/>
    <property type="match status" value="1"/>
</dbReference>
<reference evidence="4 5" key="1">
    <citation type="submission" date="2018-12" db="EMBL/GenBank/DDBJ databases">
        <title>Flavobacterium sp. nov., isolated from glacier ice.</title>
        <authorList>
            <person name="Liu Q."/>
            <person name="Xin Y.-H."/>
        </authorList>
    </citation>
    <scope>NUCLEOTIDE SEQUENCE [LARGE SCALE GENOMIC DNA]</scope>
    <source>
        <strain evidence="4 5">RB1N8</strain>
    </source>
</reference>
<sequence length="251" mass="28003">MQEKRPFVVTIAGFDPSGGAGVLADIKTFEQHHVYGFAVNTGNTIQTENQFFEMHWTDQAFVLRSLDKLFENYAIKAVKIGIVPSLDYLKKIVFAIKKRSPTTKIVWDTVLKSTTKFRFITIENQVVLIEILKKIDLITPNYNEILQLSAAEKKPDLIAHELSKQCAVLLKGGHNPLAIGVDCLYTGKEIFMLTPNNTSVFEKHGSGCVLSSAITANLALGLDLKTACINAKKYIETYLQSNQTKLGYHHV</sequence>
<dbReference type="AlphaFoldDB" id="A0A3S0V056"/>
<evidence type="ECO:0000259" key="3">
    <source>
        <dbReference type="Pfam" id="PF08543"/>
    </source>
</evidence>
<dbReference type="CDD" id="cd01169">
    <property type="entry name" value="HMPP_kinase"/>
    <property type="match status" value="1"/>
</dbReference>
<name>A0A3S0V056_9FLAO</name>
<dbReference type="EMBL" id="RYDJ01000001">
    <property type="protein sequence ID" value="RTZ07788.1"/>
    <property type="molecule type" value="Genomic_DNA"/>
</dbReference>
<dbReference type="InterPro" id="IPR013749">
    <property type="entry name" value="PM/HMP-P_kinase-1"/>
</dbReference>
<dbReference type="GO" id="GO:0008902">
    <property type="term" value="F:hydroxymethylpyrimidine kinase activity"/>
    <property type="evidence" value="ECO:0007669"/>
    <property type="project" value="UniProtKB-EC"/>
</dbReference>
<evidence type="ECO:0000313" key="4">
    <source>
        <dbReference type="EMBL" id="RTZ07788.1"/>
    </source>
</evidence>
<dbReference type="RefSeq" id="WP_126561255.1">
    <property type="nucleotide sequence ID" value="NZ_RYDJ01000001.1"/>
</dbReference>
<comment type="pathway">
    <text evidence="1">Cofactor biosynthesis; thiamine diphosphate biosynthesis.</text>
</comment>
<proteinExistence type="predicted"/>